<evidence type="ECO:0000313" key="7">
    <source>
        <dbReference type="Proteomes" id="UP001150538"/>
    </source>
</evidence>
<dbReference type="InterPro" id="IPR013025">
    <property type="entry name" value="Ribosomal_uL23-like"/>
</dbReference>
<dbReference type="SUPFAM" id="SSF54189">
    <property type="entry name" value="Ribosomal proteins S24e, L23 and L15e"/>
    <property type="match status" value="1"/>
</dbReference>
<dbReference type="GO" id="GO:0032543">
    <property type="term" value="P:mitochondrial translation"/>
    <property type="evidence" value="ECO:0007669"/>
    <property type="project" value="TreeGrafter"/>
</dbReference>
<dbReference type="InterPro" id="IPR012678">
    <property type="entry name" value="Ribosomal_uL23/eL15/eS24_sf"/>
</dbReference>
<feature type="region of interest" description="Disordered" evidence="5">
    <location>
        <begin position="134"/>
        <end position="165"/>
    </location>
</feature>
<keyword evidence="2 6" id="KW-0689">Ribosomal protein</keyword>
<evidence type="ECO:0000256" key="4">
    <source>
        <dbReference type="ARBA" id="ARBA00039977"/>
    </source>
</evidence>
<feature type="compositionally biased region" description="Basic and acidic residues" evidence="5">
    <location>
        <begin position="134"/>
        <end position="155"/>
    </location>
</feature>
<gene>
    <name evidence="6" type="primary">MRP20</name>
    <name evidence="6" type="ORF">H4219_003614</name>
</gene>
<dbReference type="InterPro" id="IPR012677">
    <property type="entry name" value="Nucleotide-bd_a/b_plait_sf"/>
</dbReference>
<organism evidence="6 7">
    <name type="scientific">Mycoemilia scoparia</name>
    <dbReference type="NCBI Taxonomy" id="417184"/>
    <lineage>
        <taxon>Eukaryota</taxon>
        <taxon>Fungi</taxon>
        <taxon>Fungi incertae sedis</taxon>
        <taxon>Zoopagomycota</taxon>
        <taxon>Kickxellomycotina</taxon>
        <taxon>Kickxellomycetes</taxon>
        <taxon>Kickxellales</taxon>
        <taxon>Kickxellaceae</taxon>
        <taxon>Mycoemilia</taxon>
    </lineage>
</organism>
<evidence type="ECO:0000256" key="2">
    <source>
        <dbReference type="ARBA" id="ARBA00022980"/>
    </source>
</evidence>
<dbReference type="GO" id="GO:0005762">
    <property type="term" value="C:mitochondrial large ribosomal subunit"/>
    <property type="evidence" value="ECO:0007669"/>
    <property type="project" value="TreeGrafter"/>
</dbReference>
<dbReference type="OrthoDB" id="275582at2759"/>
<dbReference type="Gene3D" id="3.30.70.330">
    <property type="match status" value="1"/>
</dbReference>
<dbReference type="Pfam" id="PF00276">
    <property type="entry name" value="Ribosomal_L23"/>
    <property type="match status" value="1"/>
</dbReference>
<dbReference type="AlphaFoldDB" id="A0A9W8DP11"/>
<keyword evidence="3" id="KW-0687">Ribonucleoprotein</keyword>
<evidence type="ECO:0000256" key="5">
    <source>
        <dbReference type="SAM" id="MobiDB-lite"/>
    </source>
</evidence>
<dbReference type="EMBL" id="JANBPU010000093">
    <property type="protein sequence ID" value="KAJ1916744.1"/>
    <property type="molecule type" value="Genomic_DNA"/>
</dbReference>
<feature type="compositionally biased region" description="Low complexity" evidence="5">
    <location>
        <begin position="156"/>
        <end position="165"/>
    </location>
</feature>
<dbReference type="PANTHER" id="PTHR12059">
    <property type="entry name" value="RIBOSOMAL PROTEIN L23-RELATED"/>
    <property type="match status" value="1"/>
</dbReference>
<protein>
    <recommendedName>
        <fullName evidence="4">Large ribosomal subunit protein uL23m</fullName>
    </recommendedName>
</protein>
<evidence type="ECO:0000313" key="6">
    <source>
        <dbReference type="EMBL" id="KAJ1916744.1"/>
    </source>
</evidence>
<comment type="similarity">
    <text evidence="1">Belongs to the universal ribosomal protein uL23 family.</text>
</comment>
<reference evidence="6" key="1">
    <citation type="submission" date="2022-07" db="EMBL/GenBank/DDBJ databases">
        <title>Phylogenomic reconstructions and comparative analyses of Kickxellomycotina fungi.</title>
        <authorList>
            <person name="Reynolds N.K."/>
            <person name="Stajich J.E."/>
            <person name="Barry K."/>
            <person name="Grigoriev I.V."/>
            <person name="Crous P."/>
            <person name="Smith M.E."/>
        </authorList>
    </citation>
    <scope>NUCLEOTIDE SEQUENCE</scope>
    <source>
        <strain evidence="6">NBRC 100468</strain>
    </source>
</reference>
<sequence>MSLVPRFGNKKVFFPNLIFKIIRDPKLGPNQAAFRVPLNVNKFDIRDYLSHLYKVTVTDVRTVIFPGKKTLDVRTGQRTRTSRIKKAIVTTVEEFKYPPKPDVDADFGGKESSYESERRRKKLLGFRIRPSKEQKELAKEIKQKMLQTHEEESGSKAKASGNKSS</sequence>
<keyword evidence="7" id="KW-1185">Reference proteome</keyword>
<evidence type="ECO:0000256" key="3">
    <source>
        <dbReference type="ARBA" id="ARBA00023274"/>
    </source>
</evidence>
<proteinExistence type="inferred from homology"/>
<accession>A0A9W8DP11</accession>
<name>A0A9W8DP11_9FUNG</name>
<dbReference type="GO" id="GO:0003735">
    <property type="term" value="F:structural constituent of ribosome"/>
    <property type="evidence" value="ECO:0007669"/>
    <property type="project" value="InterPro"/>
</dbReference>
<dbReference type="PANTHER" id="PTHR12059:SF5">
    <property type="entry name" value="LARGE RIBOSOMAL SUBUNIT PROTEIN UL23M"/>
    <property type="match status" value="1"/>
</dbReference>
<comment type="caution">
    <text evidence="6">The sequence shown here is derived from an EMBL/GenBank/DDBJ whole genome shotgun (WGS) entry which is preliminary data.</text>
</comment>
<evidence type="ECO:0000256" key="1">
    <source>
        <dbReference type="ARBA" id="ARBA00006700"/>
    </source>
</evidence>
<dbReference type="Proteomes" id="UP001150538">
    <property type="component" value="Unassembled WGS sequence"/>
</dbReference>